<comment type="caution">
    <text evidence="2">The sequence shown here is derived from an EMBL/GenBank/DDBJ whole genome shotgun (WGS) entry which is preliminary data.</text>
</comment>
<reference evidence="3" key="1">
    <citation type="journal article" date="2015" name="Nat. Genet.">
        <title>The genome and transcriptome of the zoonotic hookworm Ancylostoma ceylanicum identify infection-specific gene families.</title>
        <authorList>
            <person name="Schwarz E.M."/>
            <person name="Hu Y."/>
            <person name="Antoshechkin I."/>
            <person name="Miller M.M."/>
            <person name="Sternberg P.W."/>
            <person name="Aroian R.V."/>
        </authorList>
    </citation>
    <scope>NUCLEOTIDE SEQUENCE</scope>
    <source>
        <strain evidence="3">HY135</strain>
    </source>
</reference>
<dbReference type="Pfam" id="PF26215">
    <property type="entry name" value="HTH_animal"/>
    <property type="match status" value="1"/>
</dbReference>
<evidence type="ECO:0000313" key="2">
    <source>
        <dbReference type="EMBL" id="EYC20175.1"/>
    </source>
</evidence>
<dbReference type="CDD" id="cd00304">
    <property type="entry name" value="RT_like"/>
    <property type="match status" value="1"/>
</dbReference>
<name>A0A016UYD1_9BILA</name>
<dbReference type="InterPro" id="IPR058912">
    <property type="entry name" value="HTH_animal"/>
</dbReference>
<dbReference type="Proteomes" id="UP000024635">
    <property type="component" value="Unassembled WGS sequence"/>
</dbReference>
<dbReference type="OrthoDB" id="10060112at2759"/>
<dbReference type="PANTHER" id="PTHR21301">
    <property type="entry name" value="REVERSE TRANSCRIPTASE"/>
    <property type="match status" value="1"/>
</dbReference>
<dbReference type="Gene3D" id="3.40.1440.10">
    <property type="entry name" value="GIY-YIG endonuclease"/>
    <property type="match status" value="1"/>
</dbReference>
<dbReference type="PROSITE" id="PS50878">
    <property type="entry name" value="RT_POL"/>
    <property type="match status" value="1"/>
</dbReference>
<dbReference type="InterPro" id="IPR035901">
    <property type="entry name" value="GIY-YIG_endonuc_sf"/>
</dbReference>
<dbReference type="InterPro" id="IPR000477">
    <property type="entry name" value="RT_dom"/>
</dbReference>
<protein>
    <recommendedName>
        <fullName evidence="1">Reverse transcriptase domain-containing protein</fullName>
    </recommendedName>
</protein>
<accession>A0A016UYD1</accession>
<evidence type="ECO:0000259" key="1">
    <source>
        <dbReference type="PROSITE" id="PS50878"/>
    </source>
</evidence>
<dbReference type="STRING" id="53326.A0A016UYD1"/>
<dbReference type="EMBL" id="JARK01001358">
    <property type="protein sequence ID" value="EYC20175.1"/>
    <property type="molecule type" value="Genomic_DNA"/>
</dbReference>
<dbReference type="AlphaFoldDB" id="A0A016UYD1"/>
<dbReference type="Pfam" id="PF00078">
    <property type="entry name" value="RVT_1"/>
    <property type="match status" value="1"/>
</dbReference>
<keyword evidence="3" id="KW-1185">Reference proteome</keyword>
<gene>
    <name evidence="2" type="primary">Acey_s0022.g492</name>
    <name evidence="2" type="ORF">Y032_0022g492</name>
</gene>
<dbReference type="SUPFAM" id="SSF56672">
    <property type="entry name" value="DNA/RNA polymerases"/>
    <property type="match status" value="1"/>
</dbReference>
<dbReference type="PANTHER" id="PTHR21301:SF10">
    <property type="entry name" value="REVERSE TRANSCRIPTASE DOMAIN-CONTAINING PROTEIN"/>
    <property type="match status" value="1"/>
</dbReference>
<evidence type="ECO:0000313" key="3">
    <source>
        <dbReference type="Proteomes" id="UP000024635"/>
    </source>
</evidence>
<dbReference type="InterPro" id="IPR043502">
    <property type="entry name" value="DNA/RNA_pol_sf"/>
</dbReference>
<feature type="domain" description="Reverse transcriptase" evidence="1">
    <location>
        <begin position="57"/>
        <end position="335"/>
    </location>
</feature>
<proteinExistence type="predicted"/>
<sequence>MLIADNSIRLSVSDKGGEFVVLPQVLDRDIAELHLSDTSVYHRATEKDFLAQCRRLNDVRISVGKSAGLDERFLSRLKLDNPNCPVFYSLVKTHKIPRQEMHSMSAEVFKIRPIISCVGGPTDRISWFLNKIVSQLLPKIPSHLSNTAQFIQHLRNTKFDPNCVVESFDVTSLYTNVQNDSALQALSELLDKHAGGIDTFGLSKARILVLIRECLKCNIFKWSGNYFSQIRGLAMGQRLAPVLAICFMSRIEEPVLARLPVLYCRYIDDCCVITSTQHEMDECFRILNEQSQYIRLTRETPRDGWLSYLNTQVKVSNGIMHVKWYRKESSKNIIIHANSAHPTAVKRAIVRNMFRTATELCTNEDERCESRDLASKIARSNGYSIPQYQRRPSRAGNQNRTPRDKKLPLCMPFFSDKVSAAFRQCIVRAQLQDDVFLVNVPNDNIKRQLVRNRLYDIQCISDQCIVCPHGKLGDCTKTGVVYQLECMSCNELYIEETGRTLNVRIKEHMSAKERGSVTSPLGRHKIETHGGKAFDVRCVILTHESEISARKALEAAWILAKNPGMNNKNECLSLTSDLLPLISLCELSVDQIRSGRRARTTRPLQ</sequence>
<organism evidence="2 3">
    <name type="scientific">Ancylostoma ceylanicum</name>
    <dbReference type="NCBI Taxonomy" id="53326"/>
    <lineage>
        <taxon>Eukaryota</taxon>
        <taxon>Metazoa</taxon>
        <taxon>Ecdysozoa</taxon>
        <taxon>Nematoda</taxon>
        <taxon>Chromadorea</taxon>
        <taxon>Rhabditida</taxon>
        <taxon>Rhabditina</taxon>
        <taxon>Rhabditomorpha</taxon>
        <taxon>Strongyloidea</taxon>
        <taxon>Ancylostomatidae</taxon>
        <taxon>Ancylostomatinae</taxon>
        <taxon>Ancylostoma</taxon>
    </lineage>
</organism>